<keyword evidence="1" id="KW-1133">Transmembrane helix</keyword>
<evidence type="ECO:0000313" key="3">
    <source>
        <dbReference type="Proteomes" id="UP000242188"/>
    </source>
</evidence>
<reference evidence="2 3" key="1">
    <citation type="journal article" date="2017" name="Nat. Ecol. Evol.">
        <title>Scallop genome provides insights into evolution of bilaterian karyotype and development.</title>
        <authorList>
            <person name="Wang S."/>
            <person name="Zhang J."/>
            <person name="Jiao W."/>
            <person name="Li J."/>
            <person name="Xun X."/>
            <person name="Sun Y."/>
            <person name="Guo X."/>
            <person name="Huan P."/>
            <person name="Dong B."/>
            <person name="Zhang L."/>
            <person name="Hu X."/>
            <person name="Sun X."/>
            <person name="Wang J."/>
            <person name="Zhao C."/>
            <person name="Wang Y."/>
            <person name="Wang D."/>
            <person name="Huang X."/>
            <person name="Wang R."/>
            <person name="Lv J."/>
            <person name="Li Y."/>
            <person name="Zhang Z."/>
            <person name="Liu B."/>
            <person name="Lu W."/>
            <person name="Hui Y."/>
            <person name="Liang J."/>
            <person name="Zhou Z."/>
            <person name="Hou R."/>
            <person name="Li X."/>
            <person name="Liu Y."/>
            <person name="Li H."/>
            <person name="Ning X."/>
            <person name="Lin Y."/>
            <person name="Zhao L."/>
            <person name="Xing Q."/>
            <person name="Dou J."/>
            <person name="Li Y."/>
            <person name="Mao J."/>
            <person name="Guo H."/>
            <person name="Dou H."/>
            <person name="Li T."/>
            <person name="Mu C."/>
            <person name="Jiang W."/>
            <person name="Fu Q."/>
            <person name="Fu X."/>
            <person name="Miao Y."/>
            <person name="Liu J."/>
            <person name="Yu Q."/>
            <person name="Li R."/>
            <person name="Liao H."/>
            <person name="Li X."/>
            <person name="Kong Y."/>
            <person name="Jiang Z."/>
            <person name="Chourrout D."/>
            <person name="Li R."/>
            <person name="Bao Z."/>
        </authorList>
    </citation>
    <scope>NUCLEOTIDE SEQUENCE [LARGE SCALE GENOMIC DNA]</scope>
    <source>
        <strain evidence="2 3">PY_sf001</strain>
    </source>
</reference>
<organism evidence="2 3">
    <name type="scientific">Mizuhopecten yessoensis</name>
    <name type="common">Japanese scallop</name>
    <name type="synonym">Patinopecten yessoensis</name>
    <dbReference type="NCBI Taxonomy" id="6573"/>
    <lineage>
        <taxon>Eukaryota</taxon>
        <taxon>Metazoa</taxon>
        <taxon>Spiralia</taxon>
        <taxon>Lophotrochozoa</taxon>
        <taxon>Mollusca</taxon>
        <taxon>Bivalvia</taxon>
        <taxon>Autobranchia</taxon>
        <taxon>Pteriomorphia</taxon>
        <taxon>Pectinida</taxon>
        <taxon>Pectinoidea</taxon>
        <taxon>Pectinidae</taxon>
        <taxon>Mizuhopecten</taxon>
    </lineage>
</organism>
<keyword evidence="1" id="KW-0472">Membrane</keyword>
<dbReference type="Proteomes" id="UP000242188">
    <property type="component" value="Unassembled WGS sequence"/>
</dbReference>
<feature type="transmembrane region" description="Helical" evidence="1">
    <location>
        <begin position="637"/>
        <end position="656"/>
    </location>
</feature>
<accession>A0A210QQ64</accession>
<dbReference type="InterPro" id="IPR011047">
    <property type="entry name" value="Quinoprotein_ADH-like_sf"/>
</dbReference>
<dbReference type="STRING" id="6573.A0A210QQ64"/>
<proteinExistence type="predicted"/>
<feature type="transmembrane region" description="Helical" evidence="1">
    <location>
        <begin position="12"/>
        <end position="30"/>
    </location>
</feature>
<dbReference type="PANTHER" id="PTHR34284:SF1">
    <property type="entry name" value="FG-GAP REPEAT-CONTAINING PROTEIN"/>
    <property type="match status" value="1"/>
</dbReference>
<protein>
    <submittedName>
        <fullName evidence="2">Uncharacterized protein</fullName>
    </submittedName>
</protein>
<gene>
    <name evidence="2" type="ORF">KP79_PYT13824</name>
</gene>
<dbReference type="PANTHER" id="PTHR34284">
    <property type="entry name" value="FG-GAP REPEAT-CONTAINING PROTEIN"/>
    <property type="match status" value="1"/>
</dbReference>
<evidence type="ECO:0000313" key="2">
    <source>
        <dbReference type="EMBL" id="OWF50864.1"/>
    </source>
</evidence>
<comment type="caution">
    <text evidence="2">The sequence shown here is derived from an EMBL/GenBank/DDBJ whole genome shotgun (WGS) entry which is preliminary data.</text>
</comment>
<name>A0A210QQ64_MIZYE</name>
<sequence>MFDVLWNRAKSLNANNVIFVVLCCIIGYLFRANDSYILKPVWRKRVETQAYANAAFPTRRDRVPPPVITDLEGDGVNEILLISSDFKLSSLALPNVTQTDEDDQTLPHVIVKHKVALSLADESNRWKSRPVVMETGFTVPYLSLMQIRKQIIVIVTDDWHVLCYDSDLQLLWKKKLMDISHVKDTYIVKDMGVIITPHKVRKDDHGLVIIGGSFTHKTHGKIVTHNETDNETEHTTEDNTLTHFSSFALNGIDGTLRWHHLPGDFGEPVADVKDIHGDHHWKLALKRRRLHVGESPWNLYRDELLSFLPFGWQSIDDTKLTLGHFQKKGDILPDSPDGERSRLALTPEHVMGYSYGGHRPHSDHEHVANPNAVIIHNHNGLEVLNLLTGRPITEFPLPPDGSLYVDIDNDGNHEKLVWGQAAGVRPCHIEIWRLQPVKEKVNQLPVCRLTRVFFTTSWVYDEDSLQKVPPVIIDSIAKKAGIFRFLLGHHLPTGKKEYDIITTGGMARVSSFDKEGNVNWQVQTSYRWAEAATEIRTAQQSNPSQYKEFTKSFRPSTILTSIQVSDKRNVLVLAAYKGLSLVDLVGGRLLAEHSLPCLPTAPTVAGDFDNDGLTDFIVTCKMGYLGFTLHHHTNHTYTILYAIAVFFTILLLSWFCTPENNYDEEDDDHLELPNYD</sequence>
<dbReference type="AlphaFoldDB" id="A0A210QQ64"/>
<evidence type="ECO:0000256" key="1">
    <source>
        <dbReference type="SAM" id="Phobius"/>
    </source>
</evidence>
<keyword evidence="3" id="KW-1185">Reference proteome</keyword>
<dbReference type="EMBL" id="NEDP02002420">
    <property type="protein sequence ID" value="OWF50864.1"/>
    <property type="molecule type" value="Genomic_DNA"/>
</dbReference>
<dbReference type="OrthoDB" id="270568at2759"/>
<keyword evidence="1" id="KW-0812">Transmembrane</keyword>
<dbReference type="SUPFAM" id="SSF50998">
    <property type="entry name" value="Quinoprotein alcohol dehydrogenase-like"/>
    <property type="match status" value="1"/>
</dbReference>